<evidence type="ECO:0000256" key="13">
    <source>
        <dbReference type="ARBA" id="ARBA00022807"/>
    </source>
</evidence>
<feature type="compositionally biased region" description="Basic and acidic residues" evidence="16">
    <location>
        <begin position="414"/>
        <end position="428"/>
    </location>
</feature>
<evidence type="ECO:0000313" key="19">
    <source>
        <dbReference type="Proteomes" id="UP001166093"/>
    </source>
</evidence>
<keyword evidence="15" id="KW-0539">Nucleus</keyword>
<dbReference type="EC" id="3.4.19.12" evidence="5"/>
<evidence type="ECO:0000256" key="6">
    <source>
        <dbReference type="ARBA" id="ARBA00022490"/>
    </source>
</evidence>
<evidence type="ECO:0000256" key="1">
    <source>
        <dbReference type="ARBA" id="ARBA00000707"/>
    </source>
</evidence>
<feature type="non-terminal residue" evidence="18">
    <location>
        <position position="1"/>
    </location>
</feature>
<accession>A0ABS2YE42</accession>
<dbReference type="PROSITE" id="PS51036">
    <property type="entry name" value="ZF_A20"/>
    <property type="match status" value="2"/>
</dbReference>
<evidence type="ECO:0000256" key="3">
    <source>
        <dbReference type="ARBA" id="ARBA00004496"/>
    </source>
</evidence>
<keyword evidence="7" id="KW-0597">Phosphoprotein</keyword>
<keyword evidence="8" id="KW-0645">Protease</keyword>
<gene>
    <name evidence="18" type="primary">Tnfaip3_1</name>
    <name evidence="18" type="ORF">GTO93_0003854</name>
</gene>
<keyword evidence="10" id="KW-0863">Zinc-finger</keyword>
<dbReference type="SMART" id="SM00259">
    <property type="entry name" value="ZnF_A20"/>
    <property type="match status" value="3"/>
</dbReference>
<dbReference type="PANTHER" id="PTHR13367:SF3">
    <property type="entry name" value="TUMOR NECROSIS FACTOR ALPHA-INDUCED PROTEIN 3"/>
    <property type="match status" value="1"/>
</dbReference>
<evidence type="ECO:0000256" key="8">
    <source>
        <dbReference type="ARBA" id="ARBA00022670"/>
    </source>
</evidence>
<feature type="domain" description="A20-type" evidence="17">
    <location>
        <begin position="614"/>
        <end position="648"/>
    </location>
</feature>
<dbReference type="Pfam" id="PF02338">
    <property type="entry name" value="OTU"/>
    <property type="match status" value="1"/>
</dbReference>
<evidence type="ECO:0000256" key="16">
    <source>
        <dbReference type="SAM" id="MobiDB-lite"/>
    </source>
</evidence>
<comment type="catalytic activity">
    <reaction evidence="1">
        <text>Thiol-dependent hydrolysis of ester, thioester, amide, peptide and isopeptide bonds formed by the C-terminal Gly of ubiquitin (a 76-residue protein attached to proteins as an intracellular targeting signal).</text>
        <dbReference type="EC" id="3.4.19.12"/>
    </reaction>
</comment>
<organism evidence="18 19">
    <name type="scientific">Polyodon spathula</name>
    <name type="common">North American paddlefish</name>
    <name type="synonym">Squalus spathula</name>
    <dbReference type="NCBI Taxonomy" id="7913"/>
    <lineage>
        <taxon>Eukaryota</taxon>
        <taxon>Metazoa</taxon>
        <taxon>Chordata</taxon>
        <taxon>Craniata</taxon>
        <taxon>Vertebrata</taxon>
        <taxon>Euteleostomi</taxon>
        <taxon>Actinopterygii</taxon>
        <taxon>Chondrostei</taxon>
        <taxon>Acipenseriformes</taxon>
        <taxon>Polyodontidae</taxon>
        <taxon>Polyodon</taxon>
    </lineage>
</organism>
<dbReference type="PANTHER" id="PTHR13367">
    <property type="entry name" value="UBIQUITIN THIOESTERASE"/>
    <property type="match status" value="1"/>
</dbReference>
<evidence type="ECO:0000256" key="7">
    <source>
        <dbReference type="ARBA" id="ARBA00022553"/>
    </source>
</evidence>
<protein>
    <recommendedName>
        <fullName evidence="5">ubiquitinyl hydrolase 1</fullName>
        <ecNumber evidence="5">3.4.19.12</ecNumber>
    </recommendedName>
</protein>
<evidence type="ECO:0000259" key="17">
    <source>
        <dbReference type="PROSITE" id="PS51036"/>
    </source>
</evidence>
<evidence type="ECO:0000256" key="5">
    <source>
        <dbReference type="ARBA" id="ARBA00012759"/>
    </source>
</evidence>
<evidence type="ECO:0000256" key="10">
    <source>
        <dbReference type="ARBA" id="ARBA00022771"/>
    </source>
</evidence>
<evidence type="ECO:0000256" key="12">
    <source>
        <dbReference type="ARBA" id="ARBA00022801"/>
    </source>
</evidence>
<evidence type="ECO:0000256" key="15">
    <source>
        <dbReference type="ARBA" id="ARBA00023242"/>
    </source>
</evidence>
<keyword evidence="11" id="KW-0833">Ubl conjugation pathway</keyword>
<dbReference type="InterPro" id="IPR051346">
    <property type="entry name" value="OTU_Deubiquitinase"/>
</dbReference>
<keyword evidence="19" id="KW-1185">Reference proteome</keyword>
<reference evidence="18" key="1">
    <citation type="journal article" date="2021" name="Cell">
        <title>Tracing the genetic footprints of vertebrate landing in non-teleost ray-finned fishes.</title>
        <authorList>
            <person name="Bi X."/>
            <person name="Wang K."/>
            <person name="Yang L."/>
            <person name="Pan H."/>
            <person name="Jiang H."/>
            <person name="Wei Q."/>
            <person name="Fang M."/>
            <person name="Yu H."/>
            <person name="Zhu C."/>
            <person name="Cai Y."/>
            <person name="He Y."/>
            <person name="Gan X."/>
            <person name="Zeng H."/>
            <person name="Yu D."/>
            <person name="Zhu Y."/>
            <person name="Jiang H."/>
            <person name="Qiu Q."/>
            <person name="Yang H."/>
            <person name="Zhang Y.E."/>
            <person name="Wang W."/>
            <person name="Zhu M."/>
            <person name="He S."/>
            <person name="Zhang G."/>
        </authorList>
    </citation>
    <scope>NUCLEOTIDE SEQUENCE</scope>
    <source>
        <strain evidence="18">Pddl_001</strain>
    </source>
</reference>
<comment type="caution">
    <text evidence="18">The sequence shown here is derived from an EMBL/GenBank/DDBJ whole genome shotgun (WGS) entry which is preliminary data.</text>
</comment>
<evidence type="ECO:0000256" key="4">
    <source>
        <dbReference type="ARBA" id="ARBA00005865"/>
    </source>
</evidence>
<keyword evidence="14" id="KW-0862">Zinc</keyword>
<dbReference type="Proteomes" id="UP001166093">
    <property type="component" value="Unassembled WGS sequence"/>
</dbReference>
<evidence type="ECO:0000256" key="2">
    <source>
        <dbReference type="ARBA" id="ARBA00004123"/>
    </source>
</evidence>
<evidence type="ECO:0000256" key="14">
    <source>
        <dbReference type="ARBA" id="ARBA00022833"/>
    </source>
</evidence>
<dbReference type="EMBL" id="JAAWVQ010139399">
    <property type="protein sequence ID" value="MBN3284744.1"/>
    <property type="molecule type" value="Genomic_DNA"/>
</dbReference>
<comment type="similarity">
    <text evidence="4">Belongs to the peptidase C64 family.</text>
</comment>
<dbReference type="Gene3D" id="4.10.240.30">
    <property type="match status" value="2"/>
</dbReference>
<evidence type="ECO:0000313" key="18">
    <source>
        <dbReference type="EMBL" id="MBN3284744.1"/>
    </source>
</evidence>
<evidence type="ECO:0000256" key="9">
    <source>
        <dbReference type="ARBA" id="ARBA00022723"/>
    </source>
</evidence>
<feature type="region of interest" description="Disordered" evidence="16">
    <location>
        <begin position="405"/>
        <end position="429"/>
    </location>
</feature>
<evidence type="ECO:0000256" key="11">
    <source>
        <dbReference type="ARBA" id="ARBA00022786"/>
    </source>
</evidence>
<comment type="subcellular location">
    <subcellularLocation>
        <location evidence="3">Cytoplasm</location>
    </subcellularLocation>
    <subcellularLocation>
        <location evidence="2">Nucleus</location>
    </subcellularLocation>
</comment>
<name>A0ABS2YE42_POLSP</name>
<keyword evidence="9" id="KW-0479">Metal-binding</keyword>
<keyword evidence="6" id="KW-0963">Cytoplasm</keyword>
<keyword evidence="12" id="KW-0378">Hydrolase</keyword>
<dbReference type="InterPro" id="IPR002653">
    <property type="entry name" value="Znf_A20"/>
</dbReference>
<feature type="domain" description="A20-type" evidence="17">
    <location>
        <begin position="555"/>
        <end position="590"/>
    </location>
</feature>
<dbReference type="InterPro" id="IPR003323">
    <property type="entry name" value="OTU_dom"/>
</dbReference>
<sequence>MEVRNPLPQSLEDSNLTKALRLRERIAADITRLQSGRPAIHHLRSLHQHSVHLCGYKTSSARCRDLVKESLCDPYLLRRFEDSRGLNWSKQASRLFPLKNPGKNNSLLDAVSLYMWGVCDADSVLHAALYHTLAESSAAELGLRRRAARYRAPPLPPDSGICSEEWQNIVKTANPKAKAETSMIHFYQDIYLHVLANITRRPIIVIAGSSKESSSVSSAAVPNPAGVYLPLLWESDQCWCFPVVLAYSSHLFTPLVNVTNPGEEMEALPLVVPTACGMEDLAVPFLPEQRIKHQFLNKYLDITAVCLEGKASETVFAARLQGNNLPEEVNLVQDYFKLVHHACRQLELMMESERAQDVSRKQENRFSPSGLSITRDQCLTPGCLYFCSRFTQPFCHQCFKNFQSKDPPPRSCHSHQESRRQDWKENSDRTTFFGSASPLEVKLPNGPASAPAASSNLSFFNEISIQNRKTPRPGNLTQAAVFPDPSQRLVGDTFTENEVSPQEPADSILDFLGGRCIICKKETRTFNGLCFTCLKIRAEASRPEGPQPSSSLLSKNNGKLCITPGCQYFGTSQHFGCCTVCYIAAQGETGQRSPEKVDAGVPSAQPPQISSVLRNMPRCCAPGCSMLGNPRYNGCCEKCFILNKNTGTQRPEGNPSTEHPGQVREATFSNMSTVRAAWCELSLKITNVFLDSICIGFSLPVHILVTFYNSV</sequence>
<keyword evidence="13" id="KW-0788">Thiol protease</keyword>
<proteinExistence type="inferred from homology"/>
<feature type="non-terminal residue" evidence="18">
    <location>
        <position position="711"/>
    </location>
</feature>